<reference evidence="2" key="1">
    <citation type="submission" date="2020-05" db="EMBL/GenBank/DDBJ databases">
        <title>Mycena genomes resolve the evolution of fungal bioluminescence.</title>
        <authorList>
            <person name="Tsai I.J."/>
        </authorList>
    </citation>
    <scope>NUCLEOTIDE SEQUENCE</scope>
    <source>
        <strain evidence="2">171206Taipei</strain>
    </source>
</reference>
<name>A0A8H6TCE5_9AGAR</name>
<proteinExistence type="predicted"/>
<sequence length="121" mass="13970">MPSYKIIVVTYDVDMPLDRDELMERWDWRLLSFYRRVPLKDDPRRAEAELTGLLDSLDRVIDSGIAFCRLHSIPINADGIMHALERMLSDIERDGAEIDYDSGPEESQGEAEARNEEPEES</sequence>
<dbReference type="EMBL" id="JACAZF010000001">
    <property type="protein sequence ID" value="KAF7314895.1"/>
    <property type="molecule type" value="Genomic_DNA"/>
</dbReference>
<dbReference type="RefSeq" id="XP_037224918.1">
    <property type="nucleotide sequence ID" value="XM_037357008.1"/>
</dbReference>
<feature type="compositionally biased region" description="Acidic residues" evidence="1">
    <location>
        <begin position="97"/>
        <end position="109"/>
    </location>
</feature>
<feature type="region of interest" description="Disordered" evidence="1">
    <location>
        <begin position="95"/>
        <end position="121"/>
    </location>
</feature>
<organism evidence="2 3">
    <name type="scientific">Mycena indigotica</name>
    <dbReference type="NCBI Taxonomy" id="2126181"/>
    <lineage>
        <taxon>Eukaryota</taxon>
        <taxon>Fungi</taxon>
        <taxon>Dikarya</taxon>
        <taxon>Basidiomycota</taxon>
        <taxon>Agaricomycotina</taxon>
        <taxon>Agaricomycetes</taxon>
        <taxon>Agaricomycetidae</taxon>
        <taxon>Agaricales</taxon>
        <taxon>Marasmiineae</taxon>
        <taxon>Mycenaceae</taxon>
        <taxon>Mycena</taxon>
    </lineage>
</organism>
<dbReference type="AlphaFoldDB" id="A0A8H6TCE5"/>
<protein>
    <submittedName>
        <fullName evidence="2">Uncharacterized protein</fullName>
    </submittedName>
</protein>
<dbReference type="GeneID" id="59339524"/>
<feature type="compositionally biased region" description="Basic and acidic residues" evidence="1">
    <location>
        <begin position="111"/>
        <end position="121"/>
    </location>
</feature>
<comment type="caution">
    <text evidence="2">The sequence shown here is derived from an EMBL/GenBank/DDBJ whole genome shotgun (WGS) entry which is preliminary data.</text>
</comment>
<evidence type="ECO:0000313" key="3">
    <source>
        <dbReference type="Proteomes" id="UP000636479"/>
    </source>
</evidence>
<keyword evidence="3" id="KW-1185">Reference proteome</keyword>
<evidence type="ECO:0000256" key="1">
    <source>
        <dbReference type="SAM" id="MobiDB-lite"/>
    </source>
</evidence>
<dbReference type="Proteomes" id="UP000636479">
    <property type="component" value="Unassembled WGS sequence"/>
</dbReference>
<evidence type="ECO:0000313" key="2">
    <source>
        <dbReference type="EMBL" id="KAF7314895.1"/>
    </source>
</evidence>
<accession>A0A8H6TCE5</accession>
<gene>
    <name evidence="2" type="ORF">MIND_00003300</name>
</gene>